<keyword evidence="2" id="KW-1185">Reference proteome</keyword>
<reference evidence="1 2" key="1">
    <citation type="journal article" date="2019" name="Int. J. Syst. Evol. Microbiol.">
        <title>Capsulimonas corticalis gen. nov., sp. nov., an aerobic capsulated bacterium, of a novel bacterial order, Capsulimonadales ord. nov., of the class Armatimonadia of the phylum Armatimonadetes.</title>
        <authorList>
            <person name="Li J."/>
            <person name="Kudo C."/>
            <person name="Tonouchi A."/>
        </authorList>
    </citation>
    <scope>NUCLEOTIDE SEQUENCE [LARGE SCALE GENOMIC DNA]</scope>
    <source>
        <strain evidence="1 2">AX-7</strain>
    </source>
</reference>
<dbReference type="KEGG" id="ccot:CCAX7_20570"/>
<dbReference type="AlphaFoldDB" id="A0A402D2B2"/>
<dbReference type="EMBL" id="AP025739">
    <property type="protein sequence ID" value="BDI30006.1"/>
    <property type="molecule type" value="Genomic_DNA"/>
</dbReference>
<evidence type="ECO:0000313" key="1">
    <source>
        <dbReference type="EMBL" id="BDI30006.1"/>
    </source>
</evidence>
<dbReference type="OrthoDB" id="4764283at2"/>
<dbReference type="RefSeq" id="WP_119323688.1">
    <property type="nucleotide sequence ID" value="NZ_AP025739.1"/>
</dbReference>
<evidence type="ECO:0000313" key="2">
    <source>
        <dbReference type="Proteomes" id="UP000287394"/>
    </source>
</evidence>
<sequence length="220" mass="24766">MTENLVTTREEIIVYPDKKKIICRLNARAVFIMLPVALGLFALFGFLRGLLRTPIPPFINAEFAVLPWLVLGFYVFAYVAALANVRRQNQPIVTISAEGLMIYTLATQLGLVRWDEIANVTTYNMIYRYVGIIPRDTAGLCRRLGAVSWLIRMNSWCVPLYRLIGVPLAPINIPQEYLPISADELAQRIRSYRAGMTAPSVGHDETGVWPPPPSGQIFWS</sequence>
<dbReference type="Proteomes" id="UP000287394">
    <property type="component" value="Chromosome"/>
</dbReference>
<organism evidence="1 2">
    <name type="scientific">Capsulimonas corticalis</name>
    <dbReference type="NCBI Taxonomy" id="2219043"/>
    <lineage>
        <taxon>Bacteria</taxon>
        <taxon>Bacillati</taxon>
        <taxon>Armatimonadota</taxon>
        <taxon>Armatimonadia</taxon>
        <taxon>Capsulimonadales</taxon>
        <taxon>Capsulimonadaceae</taxon>
        <taxon>Capsulimonas</taxon>
    </lineage>
</organism>
<accession>A0A402D2B2</accession>
<proteinExistence type="predicted"/>
<protein>
    <submittedName>
        <fullName evidence="1">Uncharacterized protein</fullName>
    </submittedName>
</protein>
<gene>
    <name evidence="1" type="ORF">CCAX7_20570</name>
</gene>
<name>A0A402D2B2_9BACT</name>